<accession>A0AAD8PKB6</accession>
<sequence>MPASLLREVQQSTQAALARGIPWHQLLGLASYTPDYPDHPLFDVMVSFHEPDMVQQLRVDIPTLQPCFAWSSGAKFKVMCEFTVVAGDCVLLRVEYDDMCIQQEEDLRGFIRDVAAAMITLTSITHPSPGSDVQGTESSPELERYGTFWDERALLGKRMSD</sequence>
<dbReference type="Gene3D" id="3.30.559.30">
    <property type="entry name" value="Nonribosomal peptide synthetase, condensation domain"/>
    <property type="match status" value="1"/>
</dbReference>
<comment type="caution">
    <text evidence="1">The sequence shown here is derived from an EMBL/GenBank/DDBJ whole genome shotgun (WGS) entry which is preliminary data.</text>
</comment>
<reference evidence="1" key="1">
    <citation type="submission" date="2021-06" db="EMBL/GenBank/DDBJ databases">
        <title>Comparative genomics, transcriptomics and evolutionary studies reveal genomic signatures of adaptation to plant cell wall in hemibiotrophic fungi.</title>
        <authorList>
            <consortium name="DOE Joint Genome Institute"/>
            <person name="Baroncelli R."/>
            <person name="Diaz J.F."/>
            <person name="Benocci T."/>
            <person name="Peng M."/>
            <person name="Battaglia E."/>
            <person name="Haridas S."/>
            <person name="Andreopoulos W."/>
            <person name="Labutti K."/>
            <person name="Pangilinan J."/>
            <person name="Floch G.L."/>
            <person name="Makela M.R."/>
            <person name="Henrissat B."/>
            <person name="Grigoriev I.V."/>
            <person name="Crouch J.A."/>
            <person name="De Vries R.P."/>
            <person name="Sukno S.A."/>
            <person name="Thon M.R."/>
        </authorList>
    </citation>
    <scope>NUCLEOTIDE SEQUENCE</scope>
    <source>
        <strain evidence="1">CBS 125086</strain>
    </source>
</reference>
<evidence type="ECO:0000313" key="1">
    <source>
        <dbReference type="EMBL" id="KAK1569354.1"/>
    </source>
</evidence>
<dbReference type="GeneID" id="85443553"/>
<name>A0AAD8PKB6_9PEZI</name>
<dbReference type="EMBL" id="JAHLJV010000138">
    <property type="protein sequence ID" value="KAK1569354.1"/>
    <property type="molecule type" value="Genomic_DNA"/>
</dbReference>
<dbReference type="AlphaFoldDB" id="A0AAD8PKB6"/>
<evidence type="ECO:0008006" key="3">
    <source>
        <dbReference type="Google" id="ProtNLM"/>
    </source>
</evidence>
<protein>
    <recommendedName>
        <fullName evidence="3">Condensation domain-containing protein</fullName>
    </recommendedName>
</protein>
<dbReference type="SUPFAM" id="SSF52777">
    <property type="entry name" value="CoA-dependent acyltransferases"/>
    <property type="match status" value="1"/>
</dbReference>
<dbReference type="RefSeq" id="XP_060407607.1">
    <property type="nucleotide sequence ID" value="XM_060559313.1"/>
</dbReference>
<dbReference type="Proteomes" id="UP001230504">
    <property type="component" value="Unassembled WGS sequence"/>
</dbReference>
<proteinExistence type="predicted"/>
<organism evidence="1 2">
    <name type="scientific">Colletotrichum navitas</name>
    <dbReference type="NCBI Taxonomy" id="681940"/>
    <lineage>
        <taxon>Eukaryota</taxon>
        <taxon>Fungi</taxon>
        <taxon>Dikarya</taxon>
        <taxon>Ascomycota</taxon>
        <taxon>Pezizomycotina</taxon>
        <taxon>Sordariomycetes</taxon>
        <taxon>Hypocreomycetidae</taxon>
        <taxon>Glomerellales</taxon>
        <taxon>Glomerellaceae</taxon>
        <taxon>Colletotrichum</taxon>
        <taxon>Colletotrichum graminicola species complex</taxon>
    </lineage>
</organism>
<gene>
    <name evidence="1" type="ORF">LY79DRAFT_572055</name>
</gene>
<keyword evidence="2" id="KW-1185">Reference proteome</keyword>
<evidence type="ECO:0000313" key="2">
    <source>
        <dbReference type="Proteomes" id="UP001230504"/>
    </source>
</evidence>